<dbReference type="InterPro" id="IPR003439">
    <property type="entry name" value="ABC_transporter-like_ATP-bd"/>
</dbReference>
<keyword evidence="4" id="KW-0547">Nucleotide-binding</keyword>
<dbReference type="InterPro" id="IPR050093">
    <property type="entry name" value="ABC_SmlMolc_Importer"/>
</dbReference>
<accession>A0ABS0F3K2</accession>
<evidence type="ECO:0000256" key="8">
    <source>
        <dbReference type="ARBA" id="ARBA00023136"/>
    </source>
</evidence>
<keyword evidence="5 10" id="KW-0067">ATP-binding</keyword>
<organism evidence="10 11">
    <name type="scientific">Alicyclobacillus mali</name>
    <name type="common">ex Roth et al. 2021</name>
    <dbReference type="NCBI Taxonomy" id="1123961"/>
    <lineage>
        <taxon>Bacteria</taxon>
        <taxon>Bacillati</taxon>
        <taxon>Bacillota</taxon>
        <taxon>Bacilli</taxon>
        <taxon>Bacillales</taxon>
        <taxon>Alicyclobacillaceae</taxon>
        <taxon>Alicyclobacillus</taxon>
    </lineage>
</organism>
<dbReference type="PROSITE" id="PS50893">
    <property type="entry name" value="ABC_TRANSPORTER_2"/>
    <property type="match status" value="1"/>
</dbReference>
<protein>
    <submittedName>
        <fullName evidence="10">ABC transporter ATP-binding protein</fullName>
    </submittedName>
</protein>
<evidence type="ECO:0000313" key="11">
    <source>
        <dbReference type="Proteomes" id="UP000642910"/>
    </source>
</evidence>
<evidence type="ECO:0000256" key="6">
    <source>
        <dbReference type="ARBA" id="ARBA00023004"/>
    </source>
</evidence>
<evidence type="ECO:0000256" key="7">
    <source>
        <dbReference type="ARBA" id="ARBA00023065"/>
    </source>
</evidence>
<dbReference type="Pfam" id="PF00005">
    <property type="entry name" value="ABC_tran"/>
    <property type="match status" value="1"/>
</dbReference>
<dbReference type="Gene3D" id="3.40.50.300">
    <property type="entry name" value="P-loop containing nucleotide triphosphate hydrolases"/>
    <property type="match status" value="1"/>
</dbReference>
<sequence>MKDSNAHRLSVAGVTVAHGQQVAVRRASLTIEAGEIVALVGPSGSGKSTLLGAIAGFYPIQSGAIWIGEEMVASPTLSLPPERRRVGVVFQSHALWPQWMVVDNVAYPLRRRGMARLLARREAESVLAAVGMDAFAARYPSELSGGQRQRVGLARALASRPELYLFDEPTASLDPANRETFMHEVRERIRQTEAAALYVSHQVDEALSLAHRVAVVMHGEILQVGSPAEVYENPRTAEIARLLGPAACATGVVREVNASGQALVQIADSEQTVRLTSARPSADLGRRTLMMRPEWCELTADDEASLPCRVVRVQYVGHRTLYELESLAGRLLASHVGPPQYQEGQRVGWKVRRACVMEG</sequence>
<evidence type="ECO:0000259" key="9">
    <source>
        <dbReference type="PROSITE" id="PS50893"/>
    </source>
</evidence>
<dbReference type="PANTHER" id="PTHR42781:SF4">
    <property type="entry name" value="SPERMIDINE_PUTRESCINE IMPORT ATP-BINDING PROTEIN POTA"/>
    <property type="match status" value="1"/>
</dbReference>
<keyword evidence="6" id="KW-0408">Iron</keyword>
<dbReference type="InterPro" id="IPR015853">
    <property type="entry name" value="ABC_transpr_FbpC"/>
</dbReference>
<evidence type="ECO:0000256" key="5">
    <source>
        <dbReference type="ARBA" id="ARBA00022840"/>
    </source>
</evidence>
<comment type="caution">
    <text evidence="10">The sequence shown here is derived from an EMBL/GenBank/DDBJ whole genome shotgun (WGS) entry which is preliminary data.</text>
</comment>
<dbReference type="InterPro" id="IPR008995">
    <property type="entry name" value="Mo/tungstate-bd_C_term_dom"/>
</dbReference>
<proteinExistence type="predicted"/>
<keyword evidence="11" id="KW-1185">Reference proteome</keyword>
<evidence type="ECO:0000256" key="3">
    <source>
        <dbReference type="ARBA" id="ARBA00022496"/>
    </source>
</evidence>
<dbReference type="CDD" id="cd03259">
    <property type="entry name" value="ABC_Carb_Solutes_like"/>
    <property type="match status" value="1"/>
</dbReference>
<dbReference type="Pfam" id="PF08402">
    <property type="entry name" value="TOBE_2"/>
    <property type="match status" value="1"/>
</dbReference>
<dbReference type="Proteomes" id="UP000642910">
    <property type="component" value="Unassembled WGS sequence"/>
</dbReference>
<evidence type="ECO:0000256" key="1">
    <source>
        <dbReference type="ARBA" id="ARBA00022448"/>
    </source>
</evidence>
<reference evidence="10 11" key="1">
    <citation type="submission" date="2020-11" db="EMBL/GenBank/DDBJ databases">
        <title>Genomic insight of Alicyclobacillus mali FL 18 reveals a new arsenic-resistant strain, with potential in environmental biotechnology.</title>
        <authorList>
            <person name="Fiorentino G."/>
            <person name="Gallo G."/>
            <person name="Aulitto M."/>
        </authorList>
    </citation>
    <scope>NUCLEOTIDE SEQUENCE [LARGE SCALE GENOMIC DNA]</scope>
    <source>
        <strain evidence="10 11">FL 18</strain>
    </source>
</reference>
<dbReference type="PROSITE" id="PS00211">
    <property type="entry name" value="ABC_TRANSPORTER_1"/>
    <property type="match status" value="1"/>
</dbReference>
<keyword evidence="1" id="KW-0813">Transport</keyword>
<evidence type="ECO:0000313" key="10">
    <source>
        <dbReference type="EMBL" id="MBF8377885.1"/>
    </source>
</evidence>
<keyword evidence="7" id="KW-0406">Ion transport</keyword>
<dbReference type="SUPFAM" id="SSF52540">
    <property type="entry name" value="P-loop containing nucleoside triphosphate hydrolases"/>
    <property type="match status" value="1"/>
</dbReference>
<dbReference type="EMBL" id="JADPKZ010000039">
    <property type="protein sequence ID" value="MBF8377885.1"/>
    <property type="molecule type" value="Genomic_DNA"/>
</dbReference>
<dbReference type="InterPro" id="IPR013611">
    <property type="entry name" value="Transp-assoc_OB_typ2"/>
</dbReference>
<gene>
    <name evidence="10" type="ORF">IW967_08405</name>
</gene>
<dbReference type="RefSeq" id="WP_195867622.1">
    <property type="nucleotide sequence ID" value="NZ_JADPKZ010000039.1"/>
</dbReference>
<evidence type="ECO:0000256" key="2">
    <source>
        <dbReference type="ARBA" id="ARBA00022475"/>
    </source>
</evidence>
<keyword evidence="3" id="KW-0410">Iron transport</keyword>
<dbReference type="InterPro" id="IPR003593">
    <property type="entry name" value="AAA+_ATPase"/>
</dbReference>
<keyword evidence="8" id="KW-0472">Membrane</keyword>
<dbReference type="SUPFAM" id="SSF50331">
    <property type="entry name" value="MOP-like"/>
    <property type="match status" value="1"/>
</dbReference>
<feature type="domain" description="ABC transporter" evidence="9">
    <location>
        <begin position="9"/>
        <end position="243"/>
    </location>
</feature>
<dbReference type="InterPro" id="IPR027417">
    <property type="entry name" value="P-loop_NTPase"/>
</dbReference>
<dbReference type="InterPro" id="IPR017871">
    <property type="entry name" value="ABC_transporter-like_CS"/>
</dbReference>
<keyword evidence="2" id="KW-1003">Cell membrane</keyword>
<evidence type="ECO:0000256" key="4">
    <source>
        <dbReference type="ARBA" id="ARBA00022741"/>
    </source>
</evidence>
<dbReference type="SMART" id="SM00382">
    <property type="entry name" value="AAA"/>
    <property type="match status" value="1"/>
</dbReference>
<dbReference type="PANTHER" id="PTHR42781">
    <property type="entry name" value="SPERMIDINE/PUTRESCINE IMPORT ATP-BINDING PROTEIN POTA"/>
    <property type="match status" value="1"/>
</dbReference>
<name>A0ABS0F3K2_9BACL</name>
<dbReference type="GO" id="GO:0005524">
    <property type="term" value="F:ATP binding"/>
    <property type="evidence" value="ECO:0007669"/>
    <property type="project" value="UniProtKB-KW"/>
</dbReference>